<dbReference type="GO" id="GO:0008137">
    <property type="term" value="F:NADH dehydrogenase (ubiquinone) activity"/>
    <property type="evidence" value="ECO:0007669"/>
    <property type="project" value="UniProtKB-UniRule"/>
</dbReference>
<dbReference type="SUPFAM" id="SSF53706">
    <property type="entry name" value="Formate dehydrogenase/DMSO reductase, domains 1-3"/>
    <property type="match status" value="1"/>
</dbReference>
<keyword evidence="7 11" id="KW-0411">Iron-sulfur</keyword>
<dbReference type="KEGG" id="woc:BA177_10095"/>
<evidence type="ECO:0000256" key="9">
    <source>
        <dbReference type="ARBA" id="ARBA00026021"/>
    </source>
</evidence>
<dbReference type="SMART" id="SM00929">
    <property type="entry name" value="NADH-G_4Fe-4S_3"/>
    <property type="match status" value="1"/>
</dbReference>
<evidence type="ECO:0000259" key="13">
    <source>
        <dbReference type="PROSITE" id="PS51839"/>
    </source>
</evidence>
<dbReference type="GO" id="GO:0046872">
    <property type="term" value="F:metal ion binding"/>
    <property type="evidence" value="ECO:0007669"/>
    <property type="project" value="UniProtKB-UniRule"/>
</dbReference>
<evidence type="ECO:0000256" key="10">
    <source>
        <dbReference type="ARBA" id="ARBA00047712"/>
    </source>
</evidence>
<dbReference type="PANTHER" id="PTHR43105:SF13">
    <property type="entry name" value="NADH-UBIQUINONE OXIDOREDUCTASE 75 KDA SUBUNIT, MITOCHONDRIAL"/>
    <property type="match status" value="1"/>
</dbReference>
<dbReference type="Pfam" id="PF13510">
    <property type="entry name" value="Fer2_4"/>
    <property type="match status" value="1"/>
</dbReference>
<comment type="similarity">
    <text evidence="2 11">Belongs to the complex I 75 kDa subunit family.</text>
</comment>
<evidence type="ECO:0000256" key="3">
    <source>
        <dbReference type="ARBA" id="ARBA00022485"/>
    </source>
</evidence>
<dbReference type="PROSITE" id="PS51839">
    <property type="entry name" value="4FE4S_HC3"/>
    <property type="match status" value="1"/>
</dbReference>
<dbReference type="RefSeq" id="WP_068615912.1">
    <property type="nucleotide sequence ID" value="NZ_CP016268.1"/>
</dbReference>
<dbReference type="Proteomes" id="UP000092695">
    <property type="component" value="Chromosome"/>
</dbReference>
<protein>
    <recommendedName>
        <fullName evidence="11">NADH-quinone oxidoreductase</fullName>
        <ecNumber evidence="11">7.1.1.-</ecNumber>
    </recommendedName>
</protein>
<dbReference type="Gene3D" id="3.30.70.20">
    <property type="match status" value="1"/>
</dbReference>
<keyword evidence="3 11" id="KW-0004">4Fe-4S</keyword>
<dbReference type="InterPro" id="IPR050123">
    <property type="entry name" value="Prok_molybdopt-oxidoreductase"/>
</dbReference>
<evidence type="ECO:0000256" key="8">
    <source>
        <dbReference type="ARBA" id="ARBA00023027"/>
    </source>
</evidence>
<dbReference type="Gene3D" id="3.40.50.740">
    <property type="match status" value="2"/>
</dbReference>
<dbReference type="InterPro" id="IPR001041">
    <property type="entry name" value="2Fe-2S_ferredoxin-type"/>
</dbReference>
<evidence type="ECO:0000256" key="11">
    <source>
        <dbReference type="RuleBase" id="RU003525"/>
    </source>
</evidence>
<dbReference type="Pfam" id="PF10588">
    <property type="entry name" value="NADH-G_4Fe-4S_3"/>
    <property type="match status" value="1"/>
</dbReference>
<dbReference type="PROSITE" id="PS00643">
    <property type="entry name" value="COMPLEX1_75K_3"/>
    <property type="match status" value="1"/>
</dbReference>
<dbReference type="STRING" id="1548547.BA177_10095"/>
<reference evidence="14 15" key="1">
    <citation type="submission" date="2016-06" db="EMBL/GenBank/DDBJ databases">
        <title>Complete genome sequence of a deep-branching marine Gamma Proteobacterium Woeseia oceani type strain XK5.</title>
        <authorList>
            <person name="Mu D."/>
            <person name="Du Z."/>
        </authorList>
    </citation>
    <scope>NUCLEOTIDE SEQUENCE [LARGE SCALE GENOMIC DNA]</scope>
    <source>
        <strain evidence="14 15">XK5</strain>
    </source>
</reference>
<dbReference type="GO" id="GO:0051539">
    <property type="term" value="F:4 iron, 4 sulfur cluster binding"/>
    <property type="evidence" value="ECO:0007669"/>
    <property type="project" value="UniProtKB-KW"/>
</dbReference>
<evidence type="ECO:0000313" key="15">
    <source>
        <dbReference type="Proteomes" id="UP000092695"/>
    </source>
</evidence>
<comment type="cofactor">
    <cofactor evidence="1 11">
        <name>[4Fe-4S] cluster</name>
        <dbReference type="ChEBI" id="CHEBI:49883"/>
    </cofactor>
</comment>
<dbReference type="Gene3D" id="3.10.20.740">
    <property type="match status" value="1"/>
</dbReference>
<dbReference type="GO" id="GO:0042773">
    <property type="term" value="P:ATP synthesis coupled electron transport"/>
    <property type="evidence" value="ECO:0007669"/>
    <property type="project" value="InterPro"/>
</dbReference>
<evidence type="ECO:0000259" key="12">
    <source>
        <dbReference type="PROSITE" id="PS51669"/>
    </source>
</evidence>
<evidence type="ECO:0000256" key="5">
    <source>
        <dbReference type="ARBA" id="ARBA00022967"/>
    </source>
</evidence>
<dbReference type="Gene3D" id="3.40.228.10">
    <property type="entry name" value="Dimethylsulfoxide Reductase, domain 2"/>
    <property type="match status" value="1"/>
</dbReference>
<comment type="function">
    <text evidence="11">NDH-1 shuttles electrons from NADH, via FMN and iron-sulfur (Fe-S) centers, to quinones in the respiratory chain. Couples the redox reaction to proton translocation (for every two electrons transferred, four hydrogen ions are translocated across the cytoplasmic membrane), and thus conserves the redox energy in a proton gradient.</text>
</comment>
<feature type="domain" description="4Fe-4S His(Cys)3-ligated-type" evidence="13">
    <location>
        <begin position="82"/>
        <end position="121"/>
    </location>
</feature>
<dbReference type="PROSITE" id="PS00642">
    <property type="entry name" value="COMPLEX1_75K_2"/>
    <property type="match status" value="1"/>
</dbReference>
<dbReference type="SUPFAM" id="SSF54862">
    <property type="entry name" value="4Fe-4S ferredoxins"/>
    <property type="match status" value="1"/>
</dbReference>
<proteinExistence type="inferred from homology"/>
<dbReference type="GO" id="GO:0016651">
    <property type="term" value="F:oxidoreductase activity, acting on NAD(P)H"/>
    <property type="evidence" value="ECO:0007669"/>
    <property type="project" value="InterPro"/>
</dbReference>
<dbReference type="OrthoDB" id="9810782at2"/>
<sequence length="722" mass="77582">MSDDTVTIEVDGKPVEARKGQMLIEVTDAAGQYVPRFCYHEKLSVAANCRMCLVEVEKAPKPLPACATPVGDGMKVFTRSPKAIAAQKATMEFLLINHPLDCPICDQGGECELQDLAVGYGRDVSRYNDGKRVVKDKDIGPLVSTDMTRCIHCTRCVRFGQEIEGLQELGTIGRGENMQISMYIEKAVDHELSANIIDLCPVGALNNKPYRYSARAWEMVQRPAVSPHDCVGSNMYAHVLRGTVKRVVPRENEQINETWISDRDRFSYQGIYSDERLSRPLMKVNGEWQSVDWQAALEKLANVLKAADGDKVGVLSAPTATLEESHLLARIAAKLGSNNIDHRLQQRDFSDQDNDPLMPGLGCSIAELESRDAVLVVGSNLRREAPILAHRVRKAALAGAQVAFINNGRHEYFFPIAQYLESQSLVAELAGVAVALSTAGSLPEPVRDLCKGVQATAEQEQIASMLRDAKAGHVLLGNVAGHHPAFAALRALAAAIASLAEVGFGRLSDGPNSAGASLAGVLPHRKLGGEARAAGGLNVADMLDADLDALLLHGIEPDKDFADSDSLAKIAAQNFVAALTCYDTPALRQSADLMLPIGSFAESAGTFVNCEGRWQSFAGMANPVAEARPAWKVLRVLGNLLNVDDCDYESSEDVLNEIRGAVAESPPAPQYEGSRVLPGVNGADKAAAELDVPMYATDSLVRRATALQLTAEARRNGGGNAA</sequence>
<accession>A0A193LGB9</accession>
<evidence type="ECO:0000256" key="2">
    <source>
        <dbReference type="ARBA" id="ARBA00005404"/>
    </source>
</evidence>
<comment type="catalytic activity">
    <reaction evidence="10 11">
        <text>a quinone + NADH + 5 H(+)(in) = a quinol + NAD(+) + 4 H(+)(out)</text>
        <dbReference type="Rhea" id="RHEA:57888"/>
        <dbReference type="ChEBI" id="CHEBI:15378"/>
        <dbReference type="ChEBI" id="CHEBI:24646"/>
        <dbReference type="ChEBI" id="CHEBI:57540"/>
        <dbReference type="ChEBI" id="CHEBI:57945"/>
        <dbReference type="ChEBI" id="CHEBI:132124"/>
    </reaction>
</comment>
<keyword evidence="11" id="KW-0001">2Fe-2S</keyword>
<dbReference type="GO" id="GO:0048038">
    <property type="term" value="F:quinone binding"/>
    <property type="evidence" value="ECO:0007669"/>
    <property type="project" value="UniProtKB-UniRule"/>
</dbReference>
<dbReference type="InterPro" id="IPR006656">
    <property type="entry name" value="Mopterin_OxRdtase"/>
</dbReference>
<keyword evidence="5 11" id="KW-1278">Translocase</keyword>
<gene>
    <name evidence="14" type="ORF">BA177_10095</name>
</gene>
<dbReference type="FunFam" id="3.30.70.20:FF:000002">
    <property type="entry name" value="NADH-ubiquinone oxidoreductase 75 kDa subunit"/>
    <property type="match status" value="1"/>
</dbReference>
<evidence type="ECO:0000256" key="4">
    <source>
        <dbReference type="ARBA" id="ARBA00022723"/>
    </source>
</evidence>
<dbReference type="InterPro" id="IPR006963">
    <property type="entry name" value="Mopterin_OxRdtase_4Fe-4S_dom"/>
</dbReference>
<organism evidence="14 15">
    <name type="scientific">Woeseia oceani</name>
    <dbReference type="NCBI Taxonomy" id="1548547"/>
    <lineage>
        <taxon>Bacteria</taxon>
        <taxon>Pseudomonadati</taxon>
        <taxon>Pseudomonadota</taxon>
        <taxon>Gammaproteobacteria</taxon>
        <taxon>Woeseiales</taxon>
        <taxon>Woeseiaceae</taxon>
        <taxon>Woeseia</taxon>
    </lineage>
</organism>
<name>A0A193LGB9_9GAMM</name>
<evidence type="ECO:0000313" key="14">
    <source>
        <dbReference type="EMBL" id="ANO51508.1"/>
    </source>
</evidence>
<dbReference type="Pfam" id="PF22117">
    <property type="entry name" value="Fer4_Nqo3"/>
    <property type="match status" value="1"/>
</dbReference>
<dbReference type="PROSITE" id="PS51669">
    <property type="entry name" value="4FE4S_MOW_BIS_MGD"/>
    <property type="match status" value="1"/>
</dbReference>
<dbReference type="SUPFAM" id="SSF54292">
    <property type="entry name" value="2Fe-2S ferredoxin-like"/>
    <property type="match status" value="1"/>
</dbReference>
<dbReference type="InterPro" id="IPR036010">
    <property type="entry name" value="2Fe-2S_ferredoxin-like_sf"/>
</dbReference>
<dbReference type="Pfam" id="PF00384">
    <property type="entry name" value="Molybdopterin"/>
    <property type="match status" value="1"/>
</dbReference>
<keyword evidence="11" id="KW-0874">Quinone</keyword>
<dbReference type="InterPro" id="IPR054351">
    <property type="entry name" value="NADH_UbQ_OxRdtase_ferredoxin"/>
</dbReference>
<dbReference type="InterPro" id="IPR010228">
    <property type="entry name" value="NADH_UbQ_OxRdtase_Gsu"/>
</dbReference>
<dbReference type="InterPro" id="IPR019574">
    <property type="entry name" value="NADH_UbQ_OxRdtase_Gsu_4Fe4S-bd"/>
</dbReference>
<dbReference type="PANTHER" id="PTHR43105">
    <property type="entry name" value="RESPIRATORY NITRATE REDUCTASE"/>
    <property type="match status" value="1"/>
</dbReference>
<dbReference type="GO" id="GO:0016020">
    <property type="term" value="C:membrane"/>
    <property type="evidence" value="ECO:0007669"/>
    <property type="project" value="InterPro"/>
</dbReference>
<comment type="subunit">
    <text evidence="9">Composed of 13 different subunits. Subunits NuoCD, E, F, and G constitute the peripheral sector of the complex.</text>
</comment>
<dbReference type="NCBIfam" id="TIGR01973">
    <property type="entry name" value="NuoG"/>
    <property type="match status" value="1"/>
</dbReference>
<comment type="cofactor">
    <cofactor evidence="11">
        <name>[2Fe-2S] cluster</name>
        <dbReference type="ChEBI" id="CHEBI:190135"/>
    </cofactor>
    <text evidence="11">Binds 1 [2Fe-2S] cluster per subunit.</text>
</comment>
<dbReference type="GO" id="GO:0051537">
    <property type="term" value="F:2 iron, 2 sulfur cluster binding"/>
    <property type="evidence" value="ECO:0007669"/>
    <property type="project" value="UniProtKB-UniRule"/>
</dbReference>
<keyword evidence="15" id="KW-1185">Reference proteome</keyword>
<evidence type="ECO:0000256" key="7">
    <source>
        <dbReference type="ARBA" id="ARBA00023014"/>
    </source>
</evidence>
<evidence type="ECO:0000256" key="6">
    <source>
        <dbReference type="ARBA" id="ARBA00023004"/>
    </source>
</evidence>
<keyword evidence="6 11" id="KW-0408">Iron</keyword>
<dbReference type="InterPro" id="IPR000283">
    <property type="entry name" value="NADH_UbQ_OxRdtase_75kDa_su_CS"/>
</dbReference>
<feature type="domain" description="4Fe-4S Mo/W bis-MGD-type" evidence="12">
    <location>
        <begin position="219"/>
        <end position="275"/>
    </location>
</feature>
<dbReference type="EMBL" id="CP016268">
    <property type="protein sequence ID" value="ANO51508.1"/>
    <property type="molecule type" value="Genomic_DNA"/>
</dbReference>
<dbReference type="EC" id="7.1.1.-" evidence="11"/>
<keyword evidence="4 11" id="KW-0479">Metal-binding</keyword>
<dbReference type="AlphaFoldDB" id="A0A193LGB9"/>
<dbReference type="Pfam" id="PF22151">
    <property type="entry name" value="Fer4_NDSU1"/>
    <property type="match status" value="1"/>
</dbReference>
<dbReference type="PROSITE" id="PS00641">
    <property type="entry name" value="COMPLEX1_75K_1"/>
    <property type="match status" value="1"/>
</dbReference>
<evidence type="ECO:0000256" key="1">
    <source>
        <dbReference type="ARBA" id="ARBA00001966"/>
    </source>
</evidence>
<dbReference type="CDD" id="cd00207">
    <property type="entry name" value="fer2"/>
    <property type="match status" value="1"/>
</dbReference>
<keyword evidence="8 11" id="KW-0520">NAD</keyword>
<dbReference type="FunFam" id="3.10.20.740:FF:000001">
    <property type="entry name" value="NADH-quinone oxidoreductase subunit G"/>
    <property type="match status" value="1"/>
</dbReference>